<keyword evidence="4" id="KW-1185">Reference proteome</keyword>
<proteinExistence type="predicted"/>
<evidence type="ECO:0000259" key="2">
    <source>
        <dbReference type="PROSITE" id="PS50017"/>
    </source>
</evidence>
<accession>A0A437D6T7</accession>
<gene>
    <name evidence="3" type="ORF">OJAV_G00065870</name>
</gene>
<reference evidence="3 4" key="1">
    <citation type="submission" date="2018-11" db="EMBL/GenBank/DDBJ databases">
        <authorList>
            <person name="Lopez-Roques C."/>
            <person name="Donnadieu C."/>
            <person name="Bouchez O."/>
            <person name="Klopp C."/>
            <person name="Cabau C."/>
            <person name="Zahm M."/>
        </authorList>
    </citation>
    <scope>NUCLEOTIDE SEQUENCE [LARGE SCALE GENOMIC DNA]</scope>
    <source>
        <strain evidence="3">RS831</strain>
        <tissue evidence="3">Whole body</tissue>
    </source>
</reference>
<dbReference type="InterPro" id="IPR000488">
    <property type="entry name" value="Death_dom"/>
</dbReference>
<evidence type="ECO:0000256" key="1">
    <source>
        <dbReference type="SAM" id="MobiDB-lite"/>
    </source>
</evidence>
<dbReference type="Gene3D" id="1.10.533.10">
    <property type="entry name" value="Death Domain, Fas"/>
    <property type="match status" value="2"/>
</dbReference>
<feature type="domain" description="Death" evidence="2">
    <location>
        <begin position="100"/>
        <end position="184"/>
    </location>
</feature>
<protein>
    <recommendedName>
        <fullName evidence="2">Death domain-containing protein</fullName>
    </recommendedName>
</protein>
<evidence type="ECO:0000313" key="4">
    <source>
        <dbReference type="Proteomes" id="UP000283210"/>
    </source>
</evidence>
<sequence length="191" mass="21709">MTEKQLIKRLKVKLIEILSADADFVLQHADSRSLLSLRGYQLVKSCRAPSEKLASVEELHANSLSPEVDKVVPKKQKRAPEPQDHVPPKKICCNGSALVKEKQLMMVARGIGRSWREIGRLALGVPSVKLEQIEEDHSQHSERVFHMLRYWRHCQREEATAAHLHSLLSQKNLEISPESIAFLLEIDGEQL</sequence>
<dbReference type="AlphaFoldDB" id="A0A437D6T7"/>
<dbReference type="SUPFAM" id="SSF47986">
    <property type="entry name" value="DEATH domain"/>
    <property type="match status" value="1"/>
</dbReference>
<dbReference type="Proteomes" id="UP000283210">
    <property type="component" value="Chromosome 7"/>
</dbReference>
<dbReference type="CDD" id="cd01670">
    <property type="entry name" value="Death"/>
    <property type="match status" value="1"/>
</dbReference>
<dbReference type="EMBL" id="CM012443">
    <property type="protein sequence ID" value="RVE70578.1"/>
    <property type="molecule type" value="Genomic_DNA"/>
</dbReference>
<reference evidence="3 4" key="2">
    <citation type="submission" date="2019-01" db="EMBL/GenBank/DDBJ databases">
        <title>A chromosome length genome reference of the Java medaka (oryzias javanicus).</title>
        <authorList>
            <person name="Herpin A."/>
            <person name="Takehana Y."/>
            <person name="Naruse K."/>
            <person name="Ansai S."/>
            <person name="Kawaguchi M."/>
        </authorList>
    </citation>
    <scope>NUCLEOTIDE SEQUENCE [LARGE SCALE GENOMIC DNA]</scope>
    <source>
        <strain evidence="3">RS831</strain>
        <tissue evidence="3">Whole body</tissue>
    </source>
</reference>
<dbReference type="PROSITE" id="PS50017">
    <property type="entry name" value="DEATH_DOMAIN"/>
    <property type="match status" value="1"/>
</dbReference>
<name>A0A437D6T7_ORYJA</name>
<dbReference type="Pfam" id="PF00531">
    <property type="entry name" value="Death"/>
    <property type="match status" value="1"/>
</dbReference>
<feature type="region of interest" description="Disordered" evidence="1">
    <location>
        <begin position="67"/>
        <end position="87"/>
    </location>
</feature>
<organism evidence="3 4">
    <name type="scientific">Oryzias javanicus</name>
    <name type="common">Javanese ricefish</name>
    <name type="synonym">Aplocheilus javanicus</name>
    <dbReference type="NCBI Taxonomy" id="123683"/>
    <lineage>
        <taxon>Eukaryota</taxon>
        <taxon>Metazoa</taxon>
        <taxon>Chordata</taxon>
        <taxon>Craniata</taxon>
        <taxon>Vertebrata</taxon>
        <taxon>Euteleostomi</taxon>
        <taxon>Actinopterygii</taxon>
        <taxon>Neopterygii</taxon>
        <taxon>Teleostei</taxon>
        <taxon>Neoteleostei</taxon>
        <taxon>Acanthomorphata</taxon>
        <taxon>Ovalentaria</taxon>
        <taxon>Atherinomorphae</taxon>
        <taxon>Beloniformes</taxon>
        <taxon>Adrianichthyidae</taxon>
        <taxon>Oryziinae</taxon>
        <taxon>Oryzias</taxon>
    </lineage>
</organism>
<dbReference type="GO" id="GO:0007165">
    <property type="term" value="P:signal transduction"/>
    <property type="evidence" value="ECO:0007669"/>
    <property type="project" value="InterPro"/>
</dbReference>
<dbReference type="OrthoDB" id="8947098at2759"/>
<evidence type="ECO:0000313" key="3">
    <source>
        <dbReference type="EMBL" id="RVE70578.1"/>
    </source>
</evidence>
<dbReference type="InterPro" id="IPR011029">
    <property type="entry name" value="DEATH-like_dom_sf"/>
</dbReference>